<dbReference type="SUPFAM" id="SSF52540">
    <property type="entry name" value="P-loop containing nucleoside triphosphate hydrolases"/>
    <property type="match status" value="2"/>
</dbReference>
<dbReference type="Proteomes" id="UP000076878">
    <property type="component" value="Unassembled WGS sequence"/>
</dbReference>
<dbReference type="GO" id="GO:0005524">
    <property type="term" value="F:ATP binding"/>
    <property type="evidence" value="ECO:0007669"/>
    <property type="project" value="InterPro"/>
</dbReference>
<dbReference type="GO" id="GO:0004386">
    <property type="term" value="F:helicase activity"/>
    <property type="evidence" value="ECO:0007669"/>
    <property type="project" value="UniProtKB-KW"/>
</dbReference>
<reference evidence="7 9" key="2">
    <citation type="submission" date="2016-10" db="EMBL/GenBank/DDBJ databases">
        <authorList>
            <person name="Varghese N."/>
            <person name="Submissions S."/>
        </authorList>
    </citation>
    <scope>NUCLEOTIDE SEQUENCE [LARGE SCALE GENOMIC DNA]</scope>
    <source>
        <strain evidence="7 9">DSM 22150</strain>
    </source>
</reference>
<keyword evidence="7" id="KW-0067">ATP-binding</keyword>
<evidence type="ECO:0000259" key="5">
    <source>
        <dbReference type="PROSITE" id="PS51194"/>
    </source>
</evidence>
<dbReference type="EMBL" id="FJNB01000032">
    <property type="protein sequence ID" value="CZR10101.1"/>
    <property type="molecule type" value="Genomic_DNA"/>
</dbReference>
<dbReference type="FunFam" id="3.40.50.300:FF:000533">
    <property type="entry name" value="Helicase, Snf2 family"/>
    <property type="match status" value="1"/>
</dbReference>
<dbReference type="Gene3D" id="3.40.50.10810">
    <property type="entry name" value="Tandem AAA-ATPase domain"/>
    <property type="match status" value="1"/>
</dbReference>
<dbReference type="InterPro" id="IPR007527">
    <property type="entry name" value="Znf_SWIM"/>
</dbReference>
<dbReference type="InterPro" id="IPR001650">
    <property type="entry name" value="Helicase_C-like"/>
</dbReference>
<sequence length="1092" mass="123530">MYEVGFDTQDIYDMTYSDVTYSKGRKLYEDGALRGFRSDPAGSMFMAEIKGTKKYEVEVYLDEDGDVDDFYCTCPAFESYEGPCKHVVAFLFAILKSSSGSIEGVRPFSGQAALANRPNNPNKKKYDTEQTNHLLNVLQFELLQENDLIKRTPLQVEYTLYMVDYRYDKRFSLRLRVGSGNFYTVKDCGQVIDDLLKGNTIPFGKKFTFSADKYTLSPEDRAIFLTLQQVIDSAAVSSYHYPTAEERKEIVFPPSMVKELMERLAQRPFVTVKTNSYQTSGQRLTPEHLIPDSAKLPISFVLSELPDGGLLFDETTDPARNSVFFEAADILMVDDRFYFLKPSMRERLLSLYEALGDSGHNGLHIPPEAAGDFLAIAIPALQKVATITLEESVRETYRQFPLKAELYLDWNKDRLITEPYFLYGETKIDVTKEAIAQKVLSPDTVVRDRIAEQVFFQKFRDASHNAFTIDEAIYLTDLDDIMPFLYEGLEKLAVDCEIFLTAAAERLLYQPVRPPKVAIEVNNQSRLLDVTFSTDDINLEDLKQMVRQIAQNKSYHRLSNGKIVDLRQKEIKELTDAVVQLDVPLKDLKKEMSLPLYKAFGVDADAGIVHQDEAFMTLINRMEKPEKIEFDLPDAVTATLRPYQETGYKWLKGLDHYGFGGILADDMGLGKTLQVISFIAGSLGEDDGKPYLVICPSSVLYNWQKEFQQFAPAIRTQLITGNKNERRDCIAAAQTERTPVWITSYPLLQRDEDLYAGLAFRTVILDEAQSVKNATAKTTKAASALNANNKIALTGTPIENALSELYTIFSIAQPGLFGTKTDFKNMEPAQIAKKVKPFILRRLKADVLQDLPPKIESISYIEMTEKQKTVYLSQLQLMRNETKEMLDADTLNENRIKILAGLTRLRQICCDPALVLPDYDGGSGKLERLLEYLAEAKENGKRVVLFSQFTQMLAIIRERLDAAGAAYFYLDGQTPNQDRLTLTTRFNEGEKDLFLISLKAGGTGLNLTGGDTVILYDSWWNPAVESQATDRVHRFGQKKVVQVIRLIATGTIEERINELQEQKREMIDSVIQAGGQSVTSLTKEELMQLLEM</sequence>
<dbReference type="InterPro" id="IPR038718">
    <property type="entry name" value="SNF2-like_sf"/>
</dbReference>
<dbReference type="Pfam" id="PF00176">
    <property type="entry name" value="SNF2-rel_dom"/>
    <property type="match status" value="1"/>
</dbReference>
<keyword evidence="9" id="KW-1185">Reference proteome</keyword>
<dbReference type="GO" id="GO:0008270">
    <property type="term" value="F:zinc ion binding"/>
    <property type="evidence" value="ECO:0007669"/>
    <property type="project" value="UniProtKB-KW"/>
</dbReference>
<dbReference type="AlphaFoldDB" id="A0A143ZB96"/>
<dbReference type="InterPro" id="IPR049730">
    <property type="entry name" value="SNF2/RAD54-like_C"/>
</dbReference>
<evidence type="ECO:0000256" key="2">
    <source>
        <dbReference type="PROSITE-ProRule" id="PRU00325"/>
    </source>
</evidence>
<organism evidence="6 8">
    <name type="scientific">Trichococcus ilyis</name>
    <dbReference type="NCBI Taxonomy" id="640938"/>
    <lineage>
        <taxon>Bacteria</taxon>
        <taxon>Bacillati</taxon>
        <taxon>Bacillota</taxon>
        <taxon>Bacilli</taxon>
        <taxon>Lactobacillales</taxon>
        <taxon>Carnobacteriaceae</taxon>
        <taxon>Trichococcus</taxon>
    </lineage>
</organism>
<dbReference type="Pfam" id="PF04434">
    <property type="entry name" value="SWIM"/>
    <property type="match status" value="1"/>
</dbReference>
<dbReference type="PANTHER" id="PTHR10799">
    <property type="entry name" value="SNF2/RAD54 HELICASE FAMILY"/>
    <property type="match status" value="1"/>
</dbReference>
<dbReference type="PROSITE" id="PS51194">
    <property type="entry name" value="HELICASE_CTER"/>
    <property type="match status" value="1"/>
</dbReference>
<evidence type="ECO:0000313" key="9">
    <source>
        <dbReference type="Proteomes" id="UP000199280"/>
    </source>
</evidence>
<dbReference type="Pfam" id="PF08455">
    <property type="entry name" value="SNF2_assoc"/>
    <property type="match status" value="1"/>
</dbReference>
<evidence type="ECO:0000256" key="1">
    <source>
        <dbReference type="ARBA" id="ARBA00022801"/>
    </source>
</evidence>
<feature type="domain" description="Helicase C-terminal" evidence="5">
    <location>
        <begin position="925"/>
        <end position="1086"/>
    </location>
</feature>
<dbReference type="CDD" id="cd18793">
    <property type="entry name" value="SF2_C_SNF"/>
    <property type="match status" value="1"/>
</dbReference>
<dbReference type="Gene3D" id="3.40.50.300">
    <property type="entry name" value="P-loop containing nucleotide triphosphate hydrolases"/>
    <property type="match status" value="1"/>
</dbReference>
<dbReference type="EMBL" id="FNYT01000039">
    <property type="protein sequence ID" value="SEJ92219.1"/>
    <property type="molecule type" value="Genomic_DNA"/>
</dbReference>
<keyword evidence="7" id="KW-0347">Helicase</keyword>
<name>A0A143ZB96_9LACT</name>
<accession>A0A143ZB96</accession>
<reference evidence="6 8" key="1">
    <citation type="submission" date="2016-02" db="EMBL/GenBank/DDBJ databases">
        <authorList>
            <person name="Wen L."/>
            <person name="He K."/>
            <person name="Yang H."/>
        </authorList>
    </citation>
    <scope>NUCLEOTIDE SEQUENCE [LARGE SCALE GENOMIC DNA]</scope>
    <source>
        <strain evidence="6">Trichococcus_R210</strain>
    </source>
</reference>
<gene>
    <name evidence="7" type="ORF">SAMN05216375_1394</name>
    <name evidence="6" type="ORF">TR210_2858</name>
</gene>
<dbReference type="GO" id="GO:0016787">
    <property type="term" value="F:hydrolase activity"/>
    <property type="evidence" value="ECO:0007669"/>
    <property type="project" value="UniProtKB-KW"/>
</dbReference>
<keyword evidence="2" id="KW-0862">Zinc</keyword>
<keyword evidence="2" id="KW-0863">Zinc-finger</keyword>
<dbReference type="SMART" id="SM00487">
    <property type="entry name" value="DEXDc"/>
    <property type="match status" value="1"/>
</dbReference>
<dbReference type="InterPro" id="IPR014001">
    <property type="entry name" value="Helicase_ATP-bd"/>
</dbReference>
<dbReference type="RefSeq" id="WP_068624850.1">
    <property type="nucleotide sequence ID" value="NZ_FJNB01000032.1"/>
</dbReference>
<dbReference type="Pfam" id="PF00271">
    <property type="entry name" value="Helicase_C"/>
    <property type="match status" value="1"/>
</dbReference>
<feature type="domain" description="SWIM-type" evidence="3">
    <location>
        <begin position="57"/>
        <end position="95"/>
    </location>
</feature>
<evidence type="ECO:0000313" key="7">
    <source>
        <dbReference type="EMBL" id="SEJ92219.1"/>
    </source>
</evidence>
<dbReference type="SMART" id="SM00490">
    <property type="entry name" value="HELICc"/>
    <property type="match status" value="1"/>
</dbReference>
<proteinExistence type="predicted"/>
<dbReference type="Proteomes" id="UP000199280">
    <property type="component" value="Unassembled WGS sequence"/>
</dbReference>
<evidence type="ECO:0000259" key="4">
    <source>
        <dbReference type="PROSITE" id="PS51192"/>
    </source>
</evidence>
<dbReference type="PROSITE" id="PS51192">
    <property type="entry name" value="HELICASE_ATP_BIND_1"/>
    <property type="match status" value="1"/>
</dbReference>
<dbReference type="InterPro" id="IPR027417">
    <property type="entry name" value="P-loop_NTPase"/>
</dbReference>
<keyword evidence="7" id="KW-0547">Nucleotide-binding</keyword>
<dbReference type="InterPro" id="IPR000330">
    <property type="entry name" value="SNF2_N"/>
</dbReference>
<protein>
    <submittedName>
        <fullName evidence="7">Superfamily II DNA or RNA helicase, SNF2 family</fullName>
    </submittedName>
    <submittedName>
        <fullName evidence="6">Zinc finger swim-type</fullName>
    </submittedName>
</protein>
<keyword evidence="2" id="KW-0479">Metal-binding</keyword>
<dbReference type="InterPro" id="IPR013663">
    <property type="entry name" value="Helicase_SWF/SNF/SWI_bac"/>
</dbReference>
<evidence type="ECO:0000313" key="8">
    <source>
        <dbReference type="Proteomes" id="UP000076878"/>
    </source>
</evidence>
<keyword evidence="1" id="KW-0378">Hydrolase</keyword>
<dbReference type="PROSITE" id="PS50966">
    <property type="entry name" value="ZF_SWIM"/>
    <property type="match status" value="1"/>
</dbReference>
<feature type="domain" description="Helicase ATP-binding" evidence="4">
    <location>
        <begin position="652"/>
        <end position="815"/>
    </location>
</feature>
<dbReference type="OrthoDB" id="9760715at2"/>
<evidence type="ECO:0000313" key="6">
    <source>
        <dbReference type="EMBL" id="CZR10101.1"/>
    </source>
</evidence>
<evidence type="ECO:0000259" key="3">
    <source>
        <dbReference type="PROSITE" id="PS50966"/>
    </source>
</evidence>
<dbReference type="STRING" id="640938.TR210_2858"/>